<keyword evidence="8" id="KW-1185">Reference proteome</keyword>
<evidence type="ECO:0000313" key="8">
    <source>
        <dbReference type="Proteomes" id="UP001305779"/>
    </source>
</evidence>
<evidence type="ECO:0000313" key="7">
    <source>
        <dbReference type="EMBL" id="KAK4497110.1"/>
    </source>
</evidence>
<evidence type="ECO:0000256" key="2">
    <source>
        <dbReference type="ARBA" id="ARBA00022723"/>
    </source>
</evidence>
<name>A0ABR0E782_ZASCE</name>
<feature type="domain" description="Zn(2)-C6 fungal-type" evidence="6">
    <location>
        <begin position="13"/>
        <end position="43"/>
    </location>
</feature>
<dbReference type="SUPFAM" id="SSF57701">
    <property type="entry name" value="Zn2/Cys6 DNA-binding domain"/>
    <property type="match status" value="1"/>
</dbReference>
<dbReference type="InterPro" id="IPR007219">
    <property type="entry name" value="XnlR_reg_dom"/>
</dbReference>
<evidence type="ECO:0000256" key="4">
    <source>
        <dbReference type="ARBA" id="ARBA00023163"/>
    </source>
</evidence>
<dbReference type="Pfam" id="PF04082">
    <property type="entry name" value="Fungal_trans"/>
    <property type="match status" value="1"/>
</dbReference>
<dbReference type="CDD" id="cd12148">
    <property type="entry name" value="fungal_TF_MHR"/>
    <property type="match status" value="1"/>
</dbReference>
<evidence type="ECO:0000259" key="6">
    <source>
        <dbReference type="PROSITE" id="PS50048"/>
    </source>
</evidence>
<evidence type="ECO:0000256" key="5">
    <source>
        <dbReference type="ARBA" id="ARBA00023242"/>
    </source>
</evidence>
<dbReference type="PANTHER" id="PTHR47338">
    <property type="entry name" value="ZN(II)2CYS6 TRANSCRIPTION FACTOR (EUROFUNG)-RELATED"/>
    <property type="match status" value="1"/>
</dbReference>
<dbReference type="PANTHER" id="PTHR47338:SF20">
    <property type="entry name" value="ZN(II)2CYS6 TRANSCRIPTION FACTOR (EUROFUNG)"/>
    <property type="match status" value="1"/>
</dbReference>
<dbReference type="SMART" id="SM00066">
    <property type="entry name" value="GAL4"/>
    <property type="match status" value="1"/>
</dbReference>
<keyword evidence="4" id="KW-0804">Transcription</keyword>
<protein>
    <recommendedName>
        <fullName evidence="6">Zn(2)-C6 fungal-type domain-containing protein</fullName>
    </recommendedName>
</protein>
<reference evidence="7 8" key="1">
    <citation type="journal article" date="2023" name="G3 (Bethesda)">
        <title>A chromosome-level genome assembly of Zasmidium syzygii isolated from banana leaves.</title>
        <authorList>
            <person name="van Westerhoven A.C."/>
            <person name="Mehrabi R."/>
            <person name="Talebi R."/>
            <person name="Steentjes M.B.F."/>
            <person name="Corcolon B."/>
            <person name="Chong P.A."/>
            <person name="Kema G.H.J."/>
            <person name="Seidl M.F."/>
        </authorList>
    </citation>
    <scope>NUCLEOTIDE SEQUENCE [LARGE SCALE GENOMIC DNA]</scope>
    <source>
        <strain evidence="7 8">P124</strain>
    </source>
</reference>
<dbReference type="InterPro" id="IPR050815">
    <property type="entry name" value="TF_fung"/>
</dbReference>
<evidence type="ECO:0000256" key="1">
    <source>
        <dbReference type="ARBA" id="ARBA00004123"/>
    </source>
</evidence>
<keyword evidence="3" id="KW-0805">Transcription regulation</keyword>
<keyword evidence="5" id="KW-0539">Nucleus</keyword>
<comment type="subcellular location">
    <subcellularLocation>
        <location evidence="1">Nucleus</location>
    </subcellularLocation>
</comment>
<dbReference type="InterPro" id="IPR001138">
    <property type="entry name" value="Zn2Cys6_DnaBD"/>
</dbReference>
<dbReference type="PROSITE" id="PS00463">
    <property type="entry name" value="ZN2_CY6_FUNGAL_1"/>
    <property type="match status" value="1"/>
</dbReference>
<dbReference type="CDD" id="cd00067">
    <property type="entry name" value="GAL4"/>
    <property type="match status" value="1"/>
</dbReference>
<evidence type="ECO:0000256" key="3">
    <source>
        <dbReference type="ARBA" id="ARBA00023015"/>
    </source>
</evidence>
<accession>A0ABR0E782</accession>
<dbReference type="Gene3D" id="4.10.240.10">
    <property type="entry name" value="Zn(2)-C6 fungal-type DNA-binding domain"/>
    <property type="match status" value="1"/>
</dbReference>
<gene>
    <name evidence="7" type="ORF">PRZ48_011560</name>
</gene>
<keyword evidence="2" id="KW-0479">Metal-binding</keyword>
<dbReference type="Proteomes" id="UP001305779">
    <property type="component" value="Unassembled WGS sequence"/>
</dbReference>
<organism evidence="7 8">
    <name type="scientific">Zasmidium cellare</name>
    <name type="common">Wine cellar mold</name>
    <name type="synonym">Racodium cellare</name>
    <dbReference type="NCBI Taxonomy" id="395010"/>
    <lineage>
        <taxon>Eukaryota</taxon>
        <taxon>Fungi</taxon>
        <taxon>Dikarya</taxon>
        <taxon>Ascomycota</taxon>
        <taxon>Pezizomycotina</taxon>
        <taxon>Dothideomycetes</taxon>
        <taxon>Dothideomycetidae</taxon>
        <taxon>Mycosphaerellales</taxon>
        <taxon>Mycosphaerellaceae</taxon>
        <taxon>Zasmidium</taxon>
    </lineage>
</organism>
<dbReference type="InterPro" id="IPR036864">
    <property type="entry name" value="Zn2-C6_fun-type_DNA-bd_sf"/>
</dbReference>
<dbReference type="Pfam" id="PF00172">
    <property type="entry name" value="Zn_clus"/>
    <property type="match status" value="1"/>
</dbReference>
<proteinExistence type="predicted"/>
<dbReference type="EMBL" id="JAXOVC010000009">
    <property type="protein sequence ID" value="KAK4497110.1"/>
    <property type="molecule type" value="Genomic_DNA"/>
</dbReference>
<dbReference type="PROSITE" id="PS50048">
    <property type="entry name" value="ZN2_CY6_FUNGAL_2"/>
    <property type="match status" value="1"/>
</dbReference>
<comment type="caution">
    <text evidence="7">The sequence shown here is derived from an EMBL/GenBank/DDBJ whole genome shotgun (WGS) entry which is preliminary data.</text>
</comment>
<sequence>MAADDSIQRASQVCNNCKTRKKACDKLLPTCSYCSKRGLACRYERTPESRAESAGVSVGSIADLLSCDVGPKLDGLVNLQVCHAIHRTGISIDELANRFFHYFHQWLPIISPATFRETATKYQHGVPPADFSVLLLSMYVIVLRPTDGPMHKDDIRPKDLYNTVKIFLGHVQTKLCSSILLVQATILVASYEYACGKPGGAYVSLGLALRMGYVLELQHSVMPDSLHKGPLLQHSRAEQKNIWWGIIVMERLIVLELPSKHLSLSTRYPRGQFEFPADLSDDFNGNTPSTNGAGNHHDHVTKDDFANVVRACYYLDAVLMTMDSMSSPGDLNGQILDFLRIAMGSSAHAPHSETLTIATRSLMLCHKTILNHLPSEDIEQRRSTEDALDSAATMILEAAYDHSEHFGDIDAISLSCFYCLDVALQQYEKRPNLQQQGHITQAAQSARCLMGVFRGRWPTP</sequence>